<gene>
    <name evidence="2" type="ORF">IscW_ISCW001217</name>
</gene>
<feature type="region of interest" description="Disordered" evidence="1">
    <location>
        <begin position="1"/>
        <end position="34"/>
    </location>
</feature>
<keyword evidence="4" id="KW-1185">Reference proteome</keyword>
<evidence type="ECO:0000256" key="1">
    <source>
        <dbReference type="SAM" id="MobiDB-lite"/>
    </source>
</evidence>
<feature type="non-terminal residue" evidence="2">
    <location>
        <position position="52"/>
    </location>
</feature>
<dbReference type="PaxDb" id="6945-B7P1X6"/>
<dbReference type="Proteomes" id="UP000001555">
    <property type="component" value="Unassembled WGS sequence"/>
</dbReference>
<dbReference type="EMBL" id="DS618558">
    <property type="protein sequence ID" value="EEC00598.1"/>
    <property type="molecule type" value="Genomic_DNA"/>
</dbReference>
<protein>
    <submittedName>
        <fullName evidence="2 3">Uncharacterized protein</fullName>
    </submittedName>
</protein>
<dbReference type="HOGENOM" id="CLU_3093395_0_0_1"/>
<evidence type="ECO:0000313" key="3">
    <source>
        <dbReference type="EnsemblMetazoa" id="ISCW001217-PA"/>
    </source>
</evidence>
<organism>
    <name type="scientific">Ixodes scapularis</name>
    <name type="common">Black-legged tick</name>
    <name type="synonym">Deer tick</name>
    <dbReference type="NCBI Taxonomy" id="6945"/>
    <lineage>
        <taxon>Eukaryota</taxon>
        <taxon>Metazoa</taxon>
        <taxon>Ecdysozoa</taxon>
        <taxon>Arthropoda</taxon>
        <taxon>Chelicerata</taxon>
        <taxon>Arachnida</taxon>
        <taxon>Acari</taxon>
        <taxon>Parasitiformes</taxon>
        <taxon>Ixodida</taxon>
        <taxon>Ixodoidea</taxon>
        <taxon>Ixodidae</taxon>
        <taxon>Ixodinae</taxon>
        <taxon>Ixodes</taxon>
    </lineage>
</organism>
<name>B7P1X6_IXOSC</name>
<dbReference type="EnsemblMetazoa" id="ISCW001217-RA">
    <property type="protein sequence ID" value="ISCW001217-PA"/>
    <property type="gene ID" value="ISCW001217"/>
</dbReference>
<reference evidence="2 4" key="1">
    <citation type="submission" date="2008-03" db="EMBL/GenBank/DDBJ databases">
        <title>Annotation of Ixodes scapularis.</title>
        <authorList>
            <consortium name="Ixodes scapularis Genome Project Consortium"/>
            <person name="Caler E."/>
            <person name="Hannick L.I."/>
            <person name="Bidwell S."/>
            <person name="Joardar V."/>
            <person name="Thiagarajan M."/>
            <person name="Amedeo P."/>
            <person name="Galinsky K.J."/>
            <person name="Schobel S."/>
            <person name="Inman J."/>
            <person name="Hostetler J."/>
            <person name="Miller J."/>
            <person name="Hammond M."/>
            <person name="Megy K."/>
            <person name="Lawson D."/>
            <person name="Kodira C."/>
            <person name="Sutton G."/>
            <person name="Meyer J."/>
            <person name="Hill C.A."/>
            <person name="Birren B."/>
            <person name="Nene V."/>
            <person name="Collins F."/>
            <person name="Alarcon-Chaidez F."/>
            <person name="Wikel S."/>
            <person name="Strausberg R."/>
        </authorList>
    </citation>
    <scope>NUCLEOTIDE SEQUENCE [LARGE SCALE GENOMIC DNA]</scope>
    <source>
        <strain evidence="4">Wikel</strain>
        <strain evidence="2">Wikel colony</strain>
    </source>
</reference>
<evidence type="ECO:0000313" key="2">
    <source>
        <dbReference type="EMBL" id="EEC00598.1"/>
    </source>
</evidence>
<proteinExistence type="predicted"/>
<reference evidence="3" key="2">
    <citation type="submission" date="2020-05" db="UniProtKB">
        <authorList>
            <consortium name="EnsemblMetazoa"/>
        </authorList>
    </citation>
    <scope>IDENTIFICATION</scope>
    <source>
        <strain evidence="3">wikel</strain>
    </source>
</reference>
<evidence type="ECO:0000313" key="4">
    <source>
        <dbReference type="Proteomes" id="UP000001555"/>
    </source>
</evidence>
<dbReference type="InParanoid" id="B7P1X6"/>
<dbReference type="VEuPathDB" id="VectorBase:ISCW001217"/>
<sequence length="52" mass="5863">RQTVPNPYTPRRRTFTLFTPEPSKQPLPRSREAPLLDALKISAPSPHSPSPK</sequence>
<feature type="non-terminal residue" evidence="2">
    <location>
        <position position="1"/>
    </location>
</feature>
<accession>B7P1X6</accession>
<dbReference type="AlphaFoldDB" id="B7P1X6"/>
<dbReference type="EMBL" id="ABJB010129452">
    <property type="status" value="NOT_ANNOTATED_CDS"/>
    <property type="molecule type" value="Genomic_DNA"/>
</dbReference>